<dbReference type="EMBL" id="QNRQ01000003">
    <property type="protein sequence ID" value="RBP40908.1"/>
    <property type="molecule type" value="Genomic_DNA"/>
</dbReference>
<gene>
    <name evidence="1" type="ORF">DFR37_103251</name>
</gene>
<dbReference type="Proteomes" id="UP000253628">
    <property type="component" value="Unassembled WGS sequence"/>
</dbReference>
<organism evidence="1 2">
    <name type="scientific">Eoetvoesiella caeni</name>
    <dbReference type="NCBI Taxonomy" id="645616"/>
    <lineage>
        <taxon>Bacteria</taxon>
        <taxon>Pseudomonadati</taxon>
        <taxon>Pseudomonadota</taxon>
        <taxon>Betaproteobacteria</taxon>
        <taxon>Burkholderiales</taxon>
        <taxon>Alcaligenaceae</taxon>
        <taxon>Eoetvoesiella</taxon>
    </lineage>
</organism>
<dbReference type="Pfam" id="PF19788">
    <property type="entry name" value="DUF6272"/>
    <property type="match status" value="1"/>
</dbReference>
<protein>
    <submittedName>
        <fullName evidence="1">Uncharacterized protein</fullName>
    </submittedName>
</protein>
<keyword evidence="2" id="KW-1185">Reference proteome</keyword>
<dbReference type="NCBIfam" id="NF038262">
    <property type="entry name" value="SiaB_fam_kinase"/>
    <property type="match status" value="1"/>
</dbReference>
<evidence type="ECO:0000313" key="1">
    <source>
        <dbReference type="EMBL" id="RBP40908.1"/>
    </source>
</evidence>
<sequence length="200" mass="22660">MNSATMISPASTNNTQSLHWRILCQWAGKRNVILYYEGYFSQTIIAAVAEALKMRIEHVGAAGMTRRKLFSAFIEMTQNIIHYSVDAYTCNDTPHFNNEVRHGSICISTDADRYYLHCVNPVHTSIAGQLRTKLEHLHSLTIDDIKREYKQTLRSETLPDSKGAGLGLLTMARDASEPLEFEFIPTQDSENVLFYLQATI</sequence>
<reference evidence="1 2" key="1">
    <citation type="submission" date="2018-06" db="EMBL/GenBank/DDBJ databases">
        <title>Genomic Encyclopedia of Type Strains, Phase IV (KMG-IV): sequencing the most valuable type-strain genomes for metagenomic binning, comparative biology and taxonomic classification.</title>
        <authorList>
            <person name="Goeker M."/>
        </authorList>
    </citation>
    <scope>NUCLEOTIDE SEQUENCE [LARGE SCALE GENOMIC DNA]</scope>
    <source>
        <strain evidence="1 2">DSM 25520</strain>
    </source>
</reference>
<dbReference type="InterPro" id="IPR046239">
    <property type="entry name" value="DUF6272"/>
</dbReference>
<name>A0A366HGM7_9BURK</name>
<accession>A0A366HGM7</accession>
<comment type="caution">
    <text evidence="1">The sequence shown here is derived from an EMBL/GenBank/DDBJ whole genome shotgun (WGS) entry which is preliminary data.</text>
</comment>
<evidence type="ECO:0000313" key="2">
    <source>
        <dbReference type="Proteomes" id="UP000253628"/>
    </source>
</evidence>
<dbReference type="AlphaFoldDB" id="A0A366HGM7"/>
<proteinExistence type="predicted"/>
<dbReference type="RefSeq" id="WP_242341752.1">
    <property type="nucleotide sequence ID" value="NZ_JACCEU010000004.1"/>
</dbReference>